<evidence type="ECO:0000313" key="1">
    <source>
        <dbReference type="EMBL" id="KAK4427563.1"/>
    </source>
</evidence>
<protein>
    <recommendedName>
        <fullName evidence="3">F-box associated domain-containing protein</fullName>
    </recommendedName>
</protein>
<reference evidence="1" key="2">
    <citation type="journal article" date="2024" name="Plant">
        <title>Genomic evolution and insights into agronomic trait innovations of Sesamum species.</title>
        <authorList>
            <person name="Miao H."/>
            <person name="Wang L."/>
            <person name="Qu L."/>
            <person name="Liu H."/>
            <person name="Sun Y."/>
            <person name="Le M."/>
            <person name="Wang Q."/>
            <person name="Wei S."/>
            <person name="Zheng Y."/>
            <person name="Lin W."/>
            <person name="Duan Y."/>
            <person name="Cao H."/>
            <person name="Xiong S."/>
            <person name="Wang X."/>
            <person name="Wei L."/>
            <person name="Li C."/>
            <person name="Ma Q."/>
            <person name="Ju M."/>
            <person name="Zhao R."/>
            <person name="Li G."/>
            <person name="Mu C."/>
            <person name="Tian Q."/>
            <person name="Mei H."/>
            <person name="Zhang T."/>
            <person name="Gao T."/>
            <person name="Zhang H."/>
        </authorList>
    </citation>
    <scope>NUCLEOTIDE SEQUENCE</scope>
    <source>
        <strain evidence="1">3651</strain>
    </source>
</reference>
<gene>
    <name evidence="1" type="ORF">Salat_1525200</name>
</gene>
<evidence type="ECO:0000313" key="2">
    <source>
        <dbReference type="Proteomes" id="UP001293254"/>
    </source>
</evidence>
<keyword evidence="2" id="KW-1185">Reference proteome</keyword>
<dbReference type="EMBL" id="JACGWO010000005">
    <property type="protein sequence ID" value="KAK4427563.1"/>
    <property type="molecule type" value="Genomic_DNA"/>
</dbReference>
<organism evidence="1 2">
    <name type="scientific">Sesamum alatum</name>
    <dbReference type="NCBI Taxonomy" id="300844"/>
    <lineage>
        <taxon>Eukaryota</taxon>
        <taxon>Viridiplantae</taxon>
        <taxon>Streptophyta</taxon>
        <taxon>Embryophyta</taxon>
        <taxon>Tracheophyta</taxon>
        <taxon>Spermatophyta</taxon>
        <taxon>Magnoliopsida</taxon>
        <taxon>eudicotyledons</taxon>
        <taxon>Gunneridae</taxon>
        <taxon>Pentapetalae</taxon>
        <taxon>asterids</taxon>
        <taxon>lamiids</taxon>
        <taxon>Lamiales</taxon>
        <taxon>Pedaliaceae</taxon>
        <taxon>Sesamum</taxon>
    </lineage>
</organism>
<dbReference type="Proteomes" id="UP001293254">
    <property type="component" value="Unassembled WGS sequence"/>
</dbReference>
<proteinExistence type="predicted"/>
<dbReference type="AlphaFoldDB" id="A0AAE2CMG2"/>
<accession>A0AAE2CMG2</accession>
<name>A0AAE2CMG2_9LAMI</name>
<comment type="caution">
    <text evidence="1">The sequence shown here is derived from an EMBL/GenBank/DDBJ whole genome shotgun (WGS) entry which is preliminary data.</text>
</comment>
<evidence type="ECO:0008006" key="3">
    <source>
        <dbReference type="Google" id="ProtNLM"/>
    </source>
</evidence>
<sequence>MINEKLFDKPFPSERCCKLRTHEMTQDLSVKEGDLCFFRVRIKDTAIDIWILEDNANWCWSKRYNVSLNWGADKNSVAVGGVHRGLDFCFCDAKRNNRGGEEEKGIFLMTVSRGNEIGNLSEQDCGIHPLAFPDWMLYLMLKMEFAWKC</sequence>
<reference evidence="1" key="1">
    <citation type="submission" date="2020-06" db="EMBL/GenBank/DDBJ databases">
        <authorList>
            <person name="Li T."/>
            <person name="Hu X."/>
            <person name="Zhang T."/>
            <person name="Song X."/>
            <person name="Zhang H."/>
            <person name="Dai N."/>
            <person name="Sheng W."/>
            <person name="Hou X."/>
            <person name="Wei L."/>
        </authorList>
    </citation>
    <scope>NUCLEOTIDE SEQUENCE</scope>
    <source>
        <strain evidence="1">3651</strain>
        <tissue evidence="1">Leaf</tissue>
    </source>
</reference>